<protein>
    <submittedName>
        <fullName evidence="1">Type II toxin-antitoxin system HicA family toxin</fullName>
    </submittedName>
</protein>
<dbReference type="Proteomes" id="UP000625283">
    <property type="component" value="Unassembled WGS sequence"/>
</dbReference>
<proteinExistence type="predicted"/>
<comment type="caution">
    <text evidence="1">The sequence shown here is derived from an EMBL/GenBank/DDBJ whole genome shotgun (WGS) entry which is preliminary data.</text>
</comment>
<gene>
    <name evidence="1" type="ORF">JKG61_21910</name>
</gene>
<evidence type="ECO:0000313" key="1">
    <source>
        <dbReference type="EMBL" id="MBL1411429.1"/>
    </source>
</evidence>
<organism evidence="1 2">
    <name type="scientific">Sphingobacterium faecale</name>
    <dbReference type="NCBI Taxonomy" id="2803775"/>
    <lineage>
        <taxon>Bacteria</taxon>
        <taxon>Pseudomonadati</taxon>
        <taxon>Bacteroidota</taxon>
        <taxon>Sphingobacteriia</taxon>
        <taxon>Sphingobacteriales</taxon>
        <taxon>Sphingobacteriaceae</taxon>
        <taxon>Sphingobacterium</taxon>
    </lineage>
</organism>
<sequence length="58" mass="6788">MECLVTAPLPHYIYEKGGKTYPVPYHGSKEIGRRHLRQCRFREDYRHQSASAATTHQD</sequence>
<name>A0ABS1RB27_9SPHI</name>
<accession>A0ABS1RB27</accession>
<evidence type="ECO:0000313" key="2">
    <source>
        <dbReference type="Proteomes" id="UP000625283"/>
    </source>
</evidence>
<dbReference type="EMBL" id="JAERTY010000017">
    <property type="protein sequence ID" value="MBL1411429.1"/>
    <property type="molecule type" value="Genomic_DNA"/>
</dbReference>
<reference evidence="1 2" key="1">
    <citation type="submission" date="2021-01" db="EMBL/GenBank/DDBJ databases">
        <title>C459-1 draft genome sequence.</title>
        <authorList>
            <person name="Zhang X.-F."/>
        </authorList>
    </citation>
    <scope>NUCLEOTIDE SEQUENCE [LARGE SCALE GENOMIC DNA]</scope>
    <source>
        <strain evidence="2">C459-1</strain>
    </source>
</reference>
<keyword evidence="2" id="KW-1185">Reference proteome</keyword>